<dbReference type="Gene3D" id="2.130.10.10">
    <property type="entry name" value="YVTN repeat-like/Quinoprotein amine dehydrogenase"/>
    <property type="match status" value="1"/>
</dbReference>
<evidence type="ECO:0000313" key="2">
    <source>
        <dbReference type="EMBL" id="MDQ2069602.1"/>
    </source>
</evidence>
<feature type="chain" id="PRO_5045330950" description="Lipoprotein" evidence="1">
    <location>
        <begin position="19"/>
        <end position="429"/>
    </location>
</feature>
<keyword evidence="1" id="KW-0732">Signal</keyword>
<dbReference type="InterPro" id="IPR011041">
    <property type="entry name" value="Quinoprot_gluc/sorb_DH_b-prop"/>
</dbReference>
<evidence type="ECO:0008006" key="4">
    <source>
        <dbReference type="Google" id="ProtNLM"/>
    </source>
</evidence>
<dbReference type="Proteomes" id="UP001239019">
    <property type="component" value="Unassembled WGS sequence"/>
</dbReference>
<sequence>MKKPFLCTPVLASLLLLAACFSDDDASHFTEVASDEASITFGSDGGDRVYHLAARPDGGFVVAGTSEPRQHHYNFGAPGLQFLRAYDDRMQPLWTRFPFSQVDEDIHRSMAGLEVLANGQVITLYHDVDVRTDYLEQGNSRGRVLHFDANGDLLREWDVASENADFQPIGMAVAHDDRLYIAGADGVNSLERGSEFYGQNSRHYHGTVPILTAYQLDGERLWYRRFIDEDSEEPFMTWDTAALTVLPSGDVAVNVRQVLVEDWDGEELALSEFDRLSIVGSDNELREQMIFESGELFRSITSDAAGNILIGVQTQRYAKTYELRKFTSGGDVLRENAFDDGGFMEWIMKNDPLGEGYAIAAQGGSSSEWRGVIKELDRDLLLFRETELPLDIDSMDVNADGVAFVVGIYWGRERGWIRVIRHELGQRDH</sequence>
<dbReference type="InterPro" id="IPR015943">
    <property type="entry name" value="WD40/YVTN_repeat-like_dom_sf"/>
</dbReference>
<gene>
    <name evidence="2" type="ORF">RBH19_06940</name>
</gene>
<organism evidence="2 3">
    <name type="scientific">Natronospira bacteriovora</name>
    <dbReference type="NCBI Taxonomy" id="3069753"/>
    <lineage>
        <taxon>Bacteria</taxon>
        <taxon>Pseudomonadati</taxon>
        <taxon>Pseudomonadota</taxon>
        <taxon>Gammaproteobacteria</taxon>
        <taxon>Natronospirales</taxon>
        <taxon>Natronospiraceae</taxon>
        <taxon>Natronospira</taxon>
    </lineage>
</organism>
<protein>
    <recommendedName>
        <fullName evidence="4">Lipoprotein</fullName>
    </recommendedName>
</protein>
<evidence type="ECO:0000313" key="3">
    <source>
        <dbReference type="Proteomes" id="UP001239019"/>
    </source>
</evidence>
<reference evidence="2 3" key="1">
    <citation type="submission" date="2023-08" db="EMBL/GenBank/DDBJ databases">
        <title>Whole-genome sequencing of halo(alkali)philic microorganisms from hypersaline lakes.</title>
        <authorList>
            <person name="Sorokin D.Y."/>
            <person name="Abbas B."/>
            <person name="Merkel A.Y."/>
        </authorList>
    </citation>
    <scope>NUCLEOTIDE SEQUENCE [LARGE SCALE GENOMIC DNA]</scope>
    <source>
        <strain evidence="2 3">AB-CW4</strain>
    </source>
</reference>
<accession>A0ABU0W6L6</accession>
<dbReference type="PROSITE" id="PS51257">
    <property type="entry name" value="PROKAR_LIPOPROTEIN"/>
    <property type="match status" value="1"/>
</dbReference>
<dbReference type="EMBL" id="JAVDDT010000003">
    <property type="protein sequence ID" value="MDQ2069602.1"/>
    <property type="molecule type" value="Genomic_DNA"/>
</dbReference>
<comment type="caution">
    <text evidence="2">The sequence shown here is derived from an EMBL/GenBank/DDBJ whole genome shotgun (WGS) entry which is preliminary data.</text>
</comment>
<keyword evidence="3" id="KW-1185">Reference proteome</keyword>
<dbReference type="RefSeq" id="WP_306728100.1">
    <property type="nucleotide sequence ID" value="NZ_JAVDDT010000003.1"/>
</dbReference>
<name>A0ABU0W6L6_9GAMM</name>
<feature type="signal peptide" evidence="1">
    <location>
        <begin position="1"/>
        <end position="18"/>
    </location>
</feature>
<proteinExistence type="predicted"/>
<dbReference type="SUPFAM" id="SSF50952">
    <property type="entry name" value="Soluble quinoprotein glucose dehydrogenase"/>
    <property type="match status" value="1"/>
</dbReference>
<evidence type="ECO:0000256" key="1">
    <source>
        <dbReference type="SAM" id="SignalP"/>
    </source>
</evidence>